<dbReference type="Proteomes" id="UP000593560">
    <property type="component" value="Unassembled WGS sequence"/>
</dbReference>
<keyword evidence="2" id="KW-1133">Transmembrane helix</keyword>
<comment type="caution">
    <text evidence="3">The sequence shown here is derived from an EMBL/GenBank/DDBJ whole genome shotgun (WGS) entry which is preliminary data.</text>
</comment>
<keyword evidence="2" id="KW-0812">Transmembrane</keyword>
<feature type="compositionally biased region" description="Polar residues" evidence="1">
    <location>
        <begin position="14"/>
        <end position="41"/>
    </location>
</feature>
<gene>
    <name evidence="3" type="ORF">Gohar_009560</name>
</gene>
<dbReference type="EMBL" id="JABFAD010000005">
    <property type="protein sequence ID" value="MBA0799024.1"/>
    <property type="molecule type" value="Genomic_DNA"/>
</dbReference>
<evidence type="ECO:0000313" key="3">
    <source>
        <dbReference type="EMBL" id="MBA0799024.1"/>
    </source>
</evidence>
<feature type="region of interest" description="Disordered" evidence="1">
    <location>
        <begin position="1"/>
        <end position="48"/>
    </location>
</feature>
<feature type="transmembrane region" description="Helical" evidence="2">
    <location>
        <begin position="53"/>
        <end position="73"/>
    </location>
</feature>
<evidence type="ECO:0000256" key="2">
    <source>
        <dbReference type="SAM" id="Phobius"/>
    </source>
</evidence>
<evidence type="ECO:0000313" key="4">
    <source>
        <dbReference type="Proteomes" id="UP000593560"/>
    </source>
</evidence>
<feature type="non-terminal residue" evidence="3">
    <location>
        <position position="1"/>
    </location>
</feature>
<protein>
    <submittedName>
        <fullName evidence="3">Uncharacterized protein</fullName>
    </submittedName>
</protein>
<keyword evidence="4" id="KW-1185">Reference proteome</keyword>
<keyword evidence="2" id="KW-0472">Membrane</keyword>
<dbReference type="AlphaFoldDB" id="A0A7J9GPL0"/>
<accession>A0A7J9GPL0</accession>
<proteinExistence type="predicted"/>
<organism evidence="3 4">
    <name type="scientific">Gossypium harknessii</name>
    <dbReference type="NCBI Taxonomy" id="34285"/>
    <lineage>
        <taxon>Eukaryota</taxon>
        <taxon>Viridiplantae</taxon>
        <taxon>Streptophyta</taxon>
        <taxon>Embryophyta</taxon>
        <taxon>Tracheophyta</taxon>
        <taxon>Spermatophyta</taxon>
        <taxon>Magnoliopsida</taxon>
        <taxon>eudicotyledons</taxon>
        <taxon>Gunneridae</taxon>
        <taxon>Pentapetalae</taxon>
        <taxon>rosids</taxon>
        <taxon>malvids</taxon>
        <taxon>Malvales</taxon>
        <taxon>Malvaceae</taxon>
        <taxon>Malvoideae</taxon>
        <taxon>Gossypium</taxon>
    </lineage>
</organism>
<sequence length="74" mass="7739">DEKSTLTTESKSSNPETATAENKTSSTGASQPAQAGASPTTMPGFVPPNPFDFSAMSGLLNVSFSLFLFQFLFA</sequence>
<reference evidence="3 4" key="1">
    <citation type="journal article" date="2019" name="Genome Biol. Evol.">
        <title>Insights into the evolution of the New World diploid cottons (Gossypium, subgenus Houzingenia) based on genome sequencing.</title>
        <authorList>
            <person name="Grover C.E."/>
            <person name="Arick M.A. 2nd"/>
            <person name="Thrash A."/>
            <person name="Conover J.L."/>
            <person name="Sanders W.S."/>
            <person name="Peterson D.G."/>
            <person name="Frelichowski J.E."/>
            <person name="Scheffler J.A."/>
            <person name="Scheffler B.E."/>
            <person name="Wendel J.F."/>
        </authorList>
    </citation>
    <scope>NUCLEOTIDE SEQUENCE [LARGE SCALE GENOMIC DNA]</scope>
    <source>
        <strain evidence="3">0</strain>
        <tissue evidence="3">Leaf</tissue>
    </source>
</reference>
<evidence type="ECO:0000256" key="1">
    <source>
        <dbReference type="SAM" id="MobiDB-lite"/>
    </source>
</evidence>
<feature type="compositionally biased region" description="Low complexity" evidence="1">
    <location>
        <begin position="1"/>
        <end position="13"/>
    </location>
</feature>
<name>A0A7J9GPL0_9ROSI</name>